<evidence type="ECO:0000313" key="1">
    <source>
        <dbReference type="EMBL" id="MPC76093.1"/>
    </source>
</evidence>
<comment type="caution">
    <text evidence="1">The sequence shown here is derived from an EMBL/GenBank/DDBJ whole genome shotgun (WGS) entry which is preliminary data.</text>
</comment>
<evidence type="ECO:0000313" key="2">
    <source>
        <dbReference type="Proteomes" id="UP000324222"/>
    </source>
</evidence>
<accession>A0A5B7I1G6</accession>
<protein>
    <submittedName>
        <fullName evidence="1">Uncharacterized protein</fullName>
    </submittedName>
</protein>
<dbReference type="Proteomes" id="UP000324222">
    <property type="component" value="Unassembled WGS sequence"/>
</dbReference>
<gene>
    <name evidence="1" type="ORF">E2C01_070497</name>
</gene>
<proteinExistence type="predicted"/>
<dbReference type="EMBL" id="VSRR010042569">
    <property type="protein sequence ID" value="MPC76093.1"/>
    <property type="molecule type" value="Genomic_DNA"/>
</dbReference>
<name>A0A5B7I1G6_PORTR</name>
<reference evidence="1 2" key="1">
    <citation type="submission" date="2019-05" db="EMBL/GenBank/DDBJ databases">
        <title>Another draft genome of Portunus trituberculatus and its Hox gene families provides insights of decapod evolution.</title>
        <authorList>
            <person name="Jeong J.-H."/>
            <person name="Song I."/>
            <person name="Kim S."/>
            <person name="Choi T."/>
            <person name="Kim D."/>
            <person name="Ryu S."/>
            <person name="Kim W."/>
        </authorList>
    </citation>
    <scope>NUCLEOTIDE SEQUENCE [LARGE SCALE GENOMIC DNA]</scope>
    <source>
        <tissue evidence="1">Muscle</tissue>
    </source>
</reference>
<dbReference type="AlphaFoldDB" id="A0A5B7I1G6"/>
<sequence length="63" mass="6662">MNLLLRERLPEASKPPTTVAGTCGRQVFVGEGASRCGPGRCVQLSGPGVMRRKINLDAPPCVL</sequence>
<organism evidence="1 2">
    <name type="scientific">Portunus trituberculatus</name>
    <name type="common">Swimming crab</name>
    <name type="synonym">Neptunus trituberculatus</name>
    <dbReference type="NCBI Taxonomy" id="210409"/>
    <lineage>
        <taxon>Eukaryota</taxon>
        <taxon>Metazoa</taxon>
        <taxon>Ecdysozoa</taxon>
        <taxon>Arthropoda</taxon>
        <taxon>Crustacea</taxon>
        <taxon>Multicrustacea</taxon>
        <taxon>Malacostraca</taxon>
        <taxon>Eumalacostraca</taxon>
        <taxon>Eucarida</taxon>
        <taxon>Decapoda</taxon>
        <taxon>Pleocyemata</taxon>
        <taxon>Brachyura</taxon>
        <taxon>Eubrachyura</taxon>
        <taxon>Portunoidea</taxon>
        <taxon>Portunidae</taxon>
        <taxon>Portuninae</taxon>
        <taxon>Portunus</taxon>
    </lineage>
</organism>
<keyword evidence="2" id="KW-1185">Reference proteome</keyword>